<evidence type="ECO:0000313" key="1">
    <source>
        <dbReference type="EMBL" id="JAD45510.1"/>
    </source>
</evidence>
<sequence length="55" mass="6257">MVVCCEVDININNSPFSSDIGRPERRLEKEGKIDLYEQSGLQHDHCACPFQFLSS</sequence>
<reference evidence="1" key="1">
    <citation type="submission" date="2014-09" db="EMBL/GenBank/DDBJ databases">
        <authorList>
            <person name="Magalhaes I.L.F."/>
            <person name="Oliveira U."/>
            <person name="Santos F.R."/>
            <person name="Vidigal T.H.D.A."/>
            <person name="Brescovit A.D."/>
            <person name="Santos A.J."/>
        </authorList>
    </citation>
    <scope>NUCLEOTIDE SEQUENCE</scope>
    <source>
        <tissue evidence="1">Shoot tissue taken approximately 20 cm above the soil surface</tissue>
    </source>
</reference>
<name>A0A0A9A935_ARUDO</name>
<protein>
    <submittedName>
        <fullName evidence="1">Uncharacterized protein</fullName>
    </submittedName>
</protein>
<dbReference type="EMBL" id="GBRH01252385">
    <property type="protein sequence ID" value="JAD45510.1"/>
    <property type="molecule type" value="Transcribed_RNA"/>
</dbReference>
<accession>A0A0A9A935</accession>
<proteinExistence type="predicted"/>
<dbReference type="AlphaFoldDB" id="A0A0A9A935"/>
<reference evidence="1" key="2">
    <citation type="journal article" date="2015" name="Data Brief">
        <title>Shoot transcriptome of the giant reed, Arundo donax.</title>
        <authorList>
            <person name="Barrero R.A."/>
            <person name="Guerrero F.D."/>
            <person name="Moolhuijzen P."/>
            <person name="Goolsby J.A."/>
            <person name="Tidwell J."/>
            <person name="Bellgard S.E."/>
            <person name="Bellgard M.I."/>
        </authorList>
    </citation>
    <scope>NUCLEOTIDE SEQUENCE</scope>
    <source>
        <tissue evidence="1">Shoot tissue taken approximately 20 cm above the soil surface</tissue>
    </source>
</reference>
<organism evidence="1">
    <name type="scientific">Arundo donax</name>
    <name type="common">Giant reed</name>
    <name type="synonym">Donax arundinaceus</name>
    <dbReference type="NCBI Taxonomy" id="35708"/>
    <lineage>
        <taxon>Eukaryota</taxon>
        <taxon>Viridiplantae</taxon>
        <taxon>Streptophyta</taxon>
        <taxon>Embryophyta</taxon>
        <taxon>Tracheophyta</taxon>
        <taxon>Spermatophyta</taxon>
        <taxon>Magnoliopsida</taxon>
        <taxon>Liliopsida</taxon>
        <taxon>Poales</taxon>
        <taxon>Poaceae</taxon>
        <taxon>PACMAD clade</taxon>
        <taxon>Arundinoideae</taxon>
        <taxon>Arundineae</taxon>
        <taxon>Arundo</taxon>
    </lineage>
</organism>